<gene>
    <name evidence="1" type="ORF">MRATA1EN1_LOCUS21993</name>
</gene>
<protein>
    <submittedName>
        <fullName evidence="1">Uncharacterized protein</fullName>
    </submittedName>
</protein>
<proteinExistence type="predicted"/>
<accession>A0ABN8ZJ69</accession>
<dbReference type="EMBL" id="OX459969">
    <property type="protein sequence ID" value="CAI9173031.1"/>
    <property type="molecule type" value="Genomic_DNA"/>
</dbReference>
<reference evidence="1" key="1">
    <citation type="submission" date="2023-04" db="EMBL/GenBank/DDBJ databases">
        <authorList>
            <consortium name="ELIXIR-Norway"/>
        </authorList>
    </citation>
    <scope>NUCLEOTIDE SEQUENCE [LARGE SCALE GENOMIC DNA]</scope>
</reference>
<evidence type="ECO:0000313" key="2">
    <source>
        <dbReference type="Proteomes" id="UP001176941"/>
    </source>
</evidence>
<organism evidence="1 2">
    <name type="scientific">Rangifer tarandus platyrhynchus</name>
    <name type="common">Svalbard reindeer</name>
    <dbReference type="NCBI Taxonomy" id="3082113"/>
    <lineage>
        <taxon>Eukaryota</taxon>
        <taxon>Metazoa</taxon>
        <taxon>Chordata</taxon>
        <taxon>Craniata</taxon>
        <taxon>Vertebrata</taxon>
        <taxon>Euteleostomi</taxon>
        <taxon>Mammalia</taxon>
        <taxon>Eutheria</taxon>
        <taxon>Laurasiatheria</taxon>
        <taxon>Artiodactyla</taxon>
        <taxon>Ruminantia</taxon>
        <taxon>Pecora</taxon>
        <taxon>Cervidae</taxon>
        <taxon>Odocoileinae</taxon>
        <taxon>Rangifer</taxon>
    </lineage>
</organism>
<keyword evidence="2" id="KW-1185">Reference proteome</keyword>
<dbReference type="Proteomes" id="UP001176941">
    <property type="component" value="Chromosome 33"/>
</dbReference>
<evidence type="ECO:0000313" key="1">
    <source>
        <dbReference type="EMBL" id="CAI9173031.1"/>
    </source>
</evidence>
<sequence>MDPGGCASSLTPPHIQCPPPSILDPVGPAPPHVVGSGALVHASGCGIGQAVSPFPHGQNCSLGGTRPAGKVCCESPEGPRGLKETCWQLALTLLQLFLQAHPSEKVEIPQAVTSHTSGGSLPT</sequence>
<name>A0ABN8ZJ69_RANTA</name>